<dbReference type="EC" id="1.2.1.3" evidence="5"/>
<dbReference type="GO" id="GO:0046872">
    <property type="term" value="F:metal ion binding"/>
    <property type="evidence" value="ECO:0007669"/>
    <property type="project" value="UniProtKB-KW"/>
</dbReference>
<dbReference type="Pfam" id="PF00171">
    <property type="entry name" value="Aldedh"/>
    <property type="match status" value="1"/>
</dbReference>
<comment type="catalytic activity">
    <reaction evidence="6">
        <text>an aldehyde + NAD(+) + H2O = a carboxylate + NADH + 2 H(+)</text>
        <dbReference type="Rhea" id="RHEA:16185"/>
        <dbReference type="ChEBI" id="CHEBI:15377"/>
        <dbReference type="ChEBI" id="CHEBI:15378"/>
        <dbReference type="ChEBI" id="CHEBI:17478"/>
        <dbReference type="ChEBI" id="CHEBI:29067"/>
        <dbReference type="ChEBI" id="CHEBI:57540"/>
        <dbReference type="ChEBI" id="CHEBI:57945"/>
        <dbReference type="EC" id="1.2.1.3"/>
    </reaction>
</comment>
<feature type="domain" description="Aldehyde dehydrogenase" evidence="10">
    <location>
        <begin position="23"/>
        <end position="474"/>
    </location>
</feature>
<reference evidence="11 12" key="1">
    <citation type="submission" date="2017-03" db="EMBL/GenBank/DDBJ databases">
        <title>Genomes of endolithic fungi from Antarctica.</title>
        <authorList>
            <person name="Coleine C."/>
            <person name="Masonjones S."/>
            <person name="Stajich J.E."/>
        </authorList>
    </citation>
    <scope>NUCLEOTIDE SEQUENCE [LARGE SCALE GENOMIC DNA]</scope>
    <source>
        <strain evidence="11 12">CCFEE 6314</strain>
    </source>
</reference>
<dbReference type="EMBL" id="NAJM01000016">
    <property type="protein sequence ID" value="RVX71609.1"/>
    <property type="molecule type" value="Genomic_DNA"/>
</dbReference>
<dbReference type="PROSITE" id="PS00687">
    <property type="entry name" value="ALDEHYDE_DEHYDR_GLU"/>
    <property type="match status" value="1"/>
</dbReference>
<evidence type="ECO:0000259" key="10">
    <source>
        <dbReference type="Pfam" id="PF00171"/>
    </source>
</evidence>
<evidence type="ECO:0000256" key="3">
    <source>
        <dbReference type="ARBA" id="ARBA00023002"/>
    </source>
</evidence>
<dbReference type="VEuPathDB" id="FungiDB:PV10_03377"/>
<evidence type="ECO:0000256" key="7">
    <source>
        <dbReference type="PROSITE-ProRule" id="PRU10007"/>
    </source>
</evidence>
<dbReference type="Gene3D" id="3.40.309.10">
    <property type="entry name" value="Aldehyde Dehydrogenase, Chain A, domain 2"/>
    <property type="match status" value="1"/>
</dbReference>
<dbReference type="PANTHER" id="PTHR11699">
    <property type="entry name" value="ALDEHYDE DEHYDROGENASE-RELATED"/>
    <property type="match status" value="1"/>
</dbReference>
<evidence type="ECO:0000256" key="8">
    <source>
        <dbReference type="RuleBase" id="RU003345"/>
    </source>
</evidence>
<dbReference type="VEuPathDB" id="FungiDB:PV10_01718"/>
<dbReference type="InterPro" id="IPR016162">
    <property type="entry name" value="Ald_DH_N"/>
</dbReference>
<dbReference type="Gene3D" id="3.40.605.10">
    <property type="entry name" value="Aldehyde Dehydrogenase, Chain A, domain 1"/>
    <property type="match status" value="1"/>
</dbReference>
<evidence type="ECO:0000256" key="2">
    <source>
        <dbReference type="ARBA" id="ARBA00022723"/>
    </source>
</evidence>
<dbReference type="Proteomes" id="UP000288859">
    <property type="component" value="Unassembled WGS sequence"/>
</dbReference>
<dbReference type="OrthoDB" id="310895at2759"/>
<dbReference type="InterPro" id="IPR016160">
    <property type="entry name" value="Ald_DH_CS_CYS"/>
</dbReference>
<evidence type="ECO:0000256" key="5">
    <source>
        <dbReference type="ARBA" id="ARBA00024226"/>
    </source>
</evidence>
<protein>
    <recommendedName>
        <fullName evidence="5">aldehyde dehydrogenase (NAD(+))</fullName>
        <ecNumber evidence="5">1.2.1.3</ecNumber>
    </recommendedName>
</protein>
<dbReference type="FunFam" id="3.40.309.10:FF:000014">
    <property type="entry name" value="NAD/NADP-dependent betaine aldehyde dehydrogenase"/>
    <property type="match status" value="1"/>
</dbReference>
<evidence type="ECO:0000256" key="1">
    <source>
        <dbReference type="ARBA" id="ARBA00009986"/>
    </source>
</evidence>
<evidence type="ECO:0000256" key="6">
    <source>
        <dbReference type="ARBA" id="ARBA00049194"/>
    </source>
</evidence>
<gene>
    <name evidence="11" type="ORF">B0A52_03793</name>
</gene>
<keyword evidence="4" id="KW-0520">NAD</keyword>
<dbReference type="SUPFAM" id="SSF53720">
    <property type="entry name" value="ALDH-like"/>
    <property type="match status" value="1"/>
</dbReference>
<feature type="region of interest" description="Disordered" evidence="9">
    <location>
        <begin position="474"/>
        <end position="525"/>
    </location>
</feature>
<sequence length="1049" mass="116096">MASQHLYPIHSLYYDGAPQQPQGRKRFLSVNPATAHPWAELIESSLEDCDAALRSAAQAFSIWSQTPVIERSRILLKAAQILRSRNHDLAVMESRDTGKAYSETSTGDIVGGADVIEFYANLIAGGQLNGETWSLTPESWVHISKEALGVCVGIGAWNYPLQIALWKAGPCLAAGNTMVYKPSEYTPVHAGALAAIFTEAGCPPGTFNVVQGGPSVGAYLTSHPTVVKVSFTGQVSTGQKVASSAAGNMKYVTMELGGKSACIILEDADIEDAVNGAIMANFFSTGQICTNGTRVFIPDKMKADFEKILVDRIQYIRIGHPEDTSTNFGPLASRMQYEKVVSYIRYGIEVDKARLVCGGLDKPQGMQGDLKDGYWIQPTVFSDCTDDMRIVQEEIFGPVMSILTYHTVEEAVRRANATSLGLAGGVFTKDLNMARKIVSQLQARIIWVNTWGESPADMSVGGFKMSGLGVENGLARTTGRGENEEEDAQSPSLRAFAQPDNDGWHDALSLSPQDACDPSLDEMSADHGWSRHNEYATQSLHSPGKRLRTTGQLASIGAEAGTPDPPGDGQDQQGDMVEEYVLRPPAPSFDIETEDGVTAELDLFNFPPSPELVRRCSAVDDQQHLSTMQISRELDHLPDIRLECKLIEHWVLRMTDILMPIPGLQNPLRTVFTPIAFAGAQSDKRQSSGATALFHLICASSAYHLHTNQHHHEGIRSRGLEQLALSHHNCALGHLQENIIKQDPDQYEGVLASLVMCMFLEAVTVPTSFWRSHIRGARKWLNKIDRRTWEQSESSSTIYQMFTGITVFIQSHIILDEDANTDDLFFVDIEPLPGPYLLDQFLGISLTTLKNINAMNLLSLKRRRKQSQSSPVTMAGVPSTLQPPIEDSLDHKELEFYLSAPRKPENSGEMVYHYMSAYYFASLIYFKRVLRTQPNKDVQDLVEHSFDHIEALLSCTTRPFSPVLWPIAVTTFEASSPALQARIRSCLDEVTKRTGMQVWTNLKQLLSDLWEARVLTTTTTTTESQSAAMDLQWYTFFKGSHRNFSIMML</sequence>
<keyword evidence="2" id="KW-0479">Metal-binding</keyword>
<evidence type="ECO:0000256" key="4">
    <source>
        <dbReference type="ARBA" id="ARBA00023027"/>
    </source>
</evidence>
<dbReference type="InterPro" id="IPR021858">
    <property type="entry name" value="Fun_TF"/>
</dbReference>
<dbReference type="AlphaFoldDB" id="A0A438N7J8"/>
<comment type="caution">
    <text evidence="11">The sequence shown here is derived from an EMBL/GenBank/DDBJ whole genome shotgun (WGS) entry which is preliminary data.</text>
</comment>
<dbReference type="NCBIfam" id="NF009725">
    <property type="entry name" value="PRK13252.1"/>
    <property type="match status" value="1"/>
</dbReference>
<evidence type="ECO:0000256" key="9">
    <source>
        <dbReference type="SAM" id="MobiDB-lite"/>
    </source>
</evidence>
<feature type="active site" evidence="7">
    <location>
        <position position="255"/>
    </location>
</feature>
<comment type="similarity">
    <text evidence="1 8">Belongs to the aldehyde dehydrogenase family.</text>
</comment>
<dbReference type="InterPro" id="IPR016163">
    <property type="entry name" value="Ald_DH_C"/>
</dbReference>
<keyword evidence="3 8" id="KW-0560">Oxidoreductase</keyword>
<dbReference type="Pfam" id="PF11951">
    <property type="entry name" value="Fungal_trans_2"/>
    <property type="match status" value="1"/>
</dbReference>
<dbReference type="InterPro" id="IPR015590">
    <property type="entry name" value="Aldehyde_DH_dom"/>
</dbReference>
<dbReference type="InterPro" id="IPR029510">
    <property type="entry name" value="Ald_DH_CS_GLU"/>
</dbReference>
<proteinExistence type="inferred from homology"/>
<evidence type="ECO:0000313" key="11">
    <source>
        <dbReference type="EMBL" id="RVX71609.1"/>
    </source>
</evidence>
<dbReference type="PROSITE" id="PS00070">
    <property type="entry name" value="ALDEHYDE_DEHYDR_CYS"/>
    <property type="match status" value="1"/>
</dbReference>
<evidence type="ECO:0000313" key="12">
    <source>
        <dbReference type="Proteomes" id="UP000288859"/>
    </source>
</evidence>
<name>A0A438N7J8_EXOME</name>
<organism evidence="11 12">
    <name type="scientific">Exophiala mesophila</name>
    <name type="common">Black yeast-like fungus</name>
    <dbReference type="NCBI Taxonomy" id="212818"/>
    <lineage>
        <taxon>Eukaryota</taxon>
        <taxon>Fungi</taxon>
        <taxon>Dikarya</taxon>
        <taxon>Ascomycota</taxon>
        <taxon>Pezizomycotina</taxon>
        <taxon>Eurotiomycetes</taxon>
        <taxon>Chaetothyriomycetidae</taxon>
        <taxon>Chaetothyriales</taxon>
        <taxon>Herpotrichiellaceae</taxon>
        <taxon>Exophiala</taxon>
    </lineage>
</organism>
<accession>A0A438N7J8</accession>
<dbReference type="InterPro" id="IPR016161">
    <property type="entry name" value="Ald_DH/histidinol_DH"/>
</dbReference>
<dbReference type="FunFam" id="3.40.605.10:FF:000007">
    <property type="entry name" value="NAD/NADP-dependent betaine aldehyde dehydrogenase"/>
    <property type="match status" value="1"/>
</dbReference>
<dbReference type="GO" id="GO:0004029">
    <property type="term" value="F:aldehyde dehydrogenase (NAD+) activity"/>
    <property type="evidence" value="ECO:0007669"/>
    <property type="project" value="UniProtKB-EC"/>
</dbReference>